<evidence type="ECO:0000313" key="4">
    <source>
        <dbReference type="EMBL" id="KAH3874155.1"/>
    </source>
</evidence>
<dbReference type="PANTHER" id="PTHR12241:SF154">
    <property type="entry name" value="TUBULIN POLYGLUTAMYLASE TTLL11"/>
    <property type="match status" value="1"/>
</dbReference>
<dbReference type="Pfam" id="PF03133">
    <property type="entry name" value="TTL"/>
    <property type="match status" value="1"/>
</dbReference>
<reference evidence="4" key="1">
    <citation type="journal article" date="2019" name="bioRxiv">
        <title>The Genome of the Zebra Mussel, Dreissena polymorpha: A Resource for Invasive Species Research.</title>
        <authorList>
            <person name="McCartney M.A."/>
            <person name="Auch B."/>
            <person name="Kono T."/>
            <person name="Mallez S."/>
            <person name="Zhang Y."/>
            <person name="Obille A."/>
            <person name="Becker A."/>
            <person name="Abrahante J.E."/>
            <person name="Garbe J."/>
            <person name="Badalamenti J.P."/>
            <person name="Herman A."/>
            <person name="Mangelson H."/>
            <person name="Liachko I."/>
            <person name="Sullivan S."/>
            <person name="Sone E.D."/>
            <person name="Koren S."/>
            <person name="Silverstein K.A.T."/>
            <person name="Beckman K.B."/>
            <person name="Gohl D.M."/>
        </authorList>
    </citation>
    <scope>NUCLEOTIDE SEQUENCE</scope>
    <source>
        <strain evidence="4">Duluth1</strain>
        <tissue evidence="4">Whole animal</tissue>
    </source>
</reference>
<keyword evidence="3" id="KW-0067">ATP-binding</keyword>
<keyword evidence="2" id="KW-0547">Nucleotide-binding</keyword>
<reference evidence="4" key="2">
    <citation type="submission" date="2020-11" db="EMBL/GenBank/DDBJ databases">
        <authorList>
            <person name="McCartney M.A."/>
            <person name="Auch B."/>
            <person name="Kono T."/>
            <person name="Mallez S."/>
            <person name="Becker A."/>
            <person name="Gohl D.M."/>
            <person name="Silverstein K.A.T."/>
            <person name="Koren S."/>
            <person name="Bechman K.B."/>
            <person name="Herman A."/>
            <person name="Abrahante J.E."/>
            <person name="Garbe J."/>
        </authorList>
    </citation>
    <scope>NUCLEOTIDE SEQUENCE</scope>
    <source>
        <strain evidence="4">Duluth1</strain>
        <tissue evidence="4">Whole animal</tissue>
    </source>
</reference>
<keyword evidence="1" id="KW-0436">Ligase</keyword>
<dbReference type="EMBL" id="JAIWYP010000002">
    <property type="protein sequence ID" value="KAH3874155.1"/>
    <property type="molecule type" value="Genomic_DNA"/>
</dbReference>
<organism evidence="4 5">
    <name type="scientific">Dreissena polymorpha</name>
    <name type="common">Zebra mussel</name>
    <name type="synonym">Mytilus polymorpha</name>
    <dbReference type="NCBI Taxonomy" id="45954"/>
    <lineage>
        <taxon>Eukaryota</taxon>
        <taxon>Metazoa</taxon>
        <taxon>Spiralia</taxon>
        <taxon>Lophotrochozoa</taxon>
        <taxon>Mollusca</taxon>
        <taxon>Bivalvia</taxon>
        <taxon>Autobranchia</taxon>
        <taxon>Heteroconchia</taxon>
        <taxon>Euheterodonta</taxon>
        <taxon>Imparidentia</taxon>
        <taxon>Neoheterodontei</taxon>
        <taxon>Myida</taxon>
        <taxon>Dreissenoidea</taxon>
        <taxon>Dreissenidae</taxon>
        <taxon>Dreissena</taxon>
    </lineage>
</organism>
<evidence type="ECO:0000256" key="3">
    <source>
        <dbReference type="ARBA" id="ARBA00022840"/>
    </source>
</evidence>
<evidence type="ECO:0000256" key="2">
    <source>
        <dbReference type="ARBA" id="ARBA00022741"/>
    </source>
</evidence>
<dbReference type="SUPFAM" id="SSF56059">
    <property type="entry name" value="Glutathione synthetase ATP-binding domain-like"/>
    <property type="match status" value="1"/>
</dbReference>
<proteinExistence type="predicted"/>
<keyword evidence="5" id="KW-1185">Reference proteome</keyword>
<evidence type="ECO:0000313" key="5">
    <source>
        <dbReference type="Proteomes" id="UP000828390"/>
    </source>
</evidence>
<dbReference type="PANTHER" id="PTHR12241">
    <property type="entry name" value="TUBULIN POLYGLUTAMYLASE"/>
    <property type="match status" value="1"/>
</dbReference>
<dbReference type="Gene3D" id="3.30.470.20">
    <property type="entry name" value="ATP-grasp fold, B domain"/>
    <property type="match status" value="1"/>
</dbReference>
<dbReference type="GO" id="GO:0070740">
    <property type="term" value="F:tubulin-glutamic acid ligase activity"/>
    <property type="evidence" value="ECO:0007669"/>
    <property type="project" value="TreeGrafter"/>
</dbReference>
<dbReference type="GO" id="GO:0000226">
    <property type="term" value="P:microtubule cytoskeleton organization"/>
    <property type="evidence" value="ECO:0007669"/>
    <property type="project" value="TreeGrafter"/>
</dbReference>
<dbReference type="PROSITE" id="PS51221">
    <property type="entry name" value="TTL"/>
    <property type="match status" value="1"/>
</dbReference>
<evidence type="ECO:0000256" key="1">
    <source>
        <dbReference type="ARBA" id="ARBA00022598"/>
    </source>
</evidence>
<name>A0A9D4RPS5_DREPO</name>
<dbReference type="GO" id="GO:0005524">
    <property type="term" value="F:ATP binding"/>
    <property type="evidence" value="ECO:0007669"/>
    <property type="project" value="UniProtKB-KW"/>
</dbReference>
<dbReference type="GO" id="GO:0015631">
    <property type="term" value="F:tubulin binding"/>
    <property type="evidence" value="ECO:0007669"/>
    <property type="project" value="TreeGrafter"/>
</dbReference>
<accession>A0A9D4RPS5</accession>
<protein>
    <submittedName>
        <fullName evidence="4">Uncharacterized protein</fullName>
    </submittedName>
</protein>
<sequence>MFWICGKNNLFRVLDQMRLLYPEEYDFYPRTWYLPDEFHQLAHDIKKINDKRKGPKATFIIKPDSGSQGEGIYLIRDVTDFITDKFNPGRMHVCQEYLADVFLIDKFKFDLRVYTVLKSADPLEFYICKEGLARFSTLPYENPTNKNIHEAFMHLTNYSLNKKSATFNRSEREDEGSKRTLTSVFNRLKRMGHNTDKLWKKIEHMVVKTMIAILPDLKIELQNALPANKPGPSCFQVKIQQKFIMNLVYLVMLNNDILTKVKTGTCGEKNTSLHKIAYEAYLYYRCHIFMSPTIVVGDILFLPCLSVGLLIRWSVCLFAPTLTFCNNFCYIEDSNFIFCMHMYLMKLHILSGERSRSRSSFKVRGQIYVAKIAHFMNTFAILKIAT</sequence>
<dbReference type="InterPro" id="IPR004344">
    <property type="entry name" value="TTL/TTLL_fam"/>
</dbReference>
<dbReference type="GO" id="GO:0036064">
    <property type="term" value="C:ciliary basal body"/>
    <property type="evidence" value="ECO:0007669"/>
    <property type="project" value="TreeGrafter"/>
</dbReference>
<dbReference type="Proteomes" id="UP000828390">
    <property type="component" value="Unassembled WGS sequence"/>
</dbReference>
<gene>
    <name evidence="4" type="ORF">DPMN_037397</name>
</gene>
<comment type="caution">
    <text evidence="4">The sequence shown here is derived from an EMBL/GenBank/DDBJ whole genome shotgun (WGS) entry which is preliminary data.</text>
</comment>
<dbReference type="AlphaFoldDB" id="A0A9D4RPS5"/>